<accession>A0ABY3B6Y4</accession>
<sequence>MSPSCNILLQPTPVSAAETTSMVKPVPYVSTAKSEPGYDSCADRVQQSFHRTGCMLIKKNASVGKPSDRKVDSIEQKSFRTL</sequence>
<evidence type="ECO:0000313" key="1">
    <source>
        <dbReference type="EMBL" id="TQR98728.1"/>
    </source>
</evidence>
<proteinExistence type="predicted"/>
<gene>
    <name evidence="1" type="ORF">FKV70_11160</name>
</gene>
<protein>
    <submittedName>
        <fullName evidence="1">Uncharacterized protein</fullName>
    </submittedName>
</protein>
<dbReference type="EMBL" id="VIJZ01000004">
    <property type="protein sequence ID" value="TQR98728.1"/>
    <property type="molecule type" value="Genomic_DNA"/>
</dbReference>
<reference evidence="1 2" key="1">
    <citation type="submission" date="2019-07" db="EMBL/GenBank/DDBJ databases">
        <title>Paenibacillus ottowii sp. nov. isolated from a fermentation system processing bovine manure.</title>
        <authorList>
            <person name="Velazquez L.F."/>
            <person name="Rajbanshi S."/>
            <person name="Guan S."/>
            <person name="Hinchee M."/>
            <person name="Welsh A."/>
        </authorList>
    </citation>
    <scope>NUCLEOTIDE SEQUENCE [LARGE SCALE GENOMIC DNA]</scope>
    <source>
        <strain evidence="1 2">MS2379</strain>
    </source>
</reference>
<keyword evidence="2" id="KW-1185">Reference proteome</keyword>
<name>A0ABY3B6Y4_9BACL</name>
<dbReference type="RefSeq" id="WP_142612870.1">
    <property type="nucleotide sequence ID" value="NZ_VIJZ01000004.1"/>
</dbReference>
<evidence type="ECO:0000313" key="2">
    <source>
        <dbReference type="Proteomes" id="UP000319219"/>
    </source>
</evidence>
<organism evidence="1 2">
    <name type="scientific">Paenibacillus ottowii</name>
    <dbReference type="NCBI Taxonomy" id="2315729"/>
    <lineage>
        <taxon>Bacteria</taxon>
        <taxon>Bacillati</taxon>
        <taxon>Bacillota</taxon>
        <taxon>Bacilli</taxon>
        <taxon>Bacillales</taxon>
        <taxon>Paenibacillaceae</taxon>
        <taxon>Paenibacillus</taxon>
    </lineage>
</organism>
<dbReference type="Proteomes" id="UP000319219">
    <property type="component" value="Unassembled WGS sequence"/>
</dbReference>
<comment type="caution">
    <text evidence="1">The sequence shown here is derived from an EMBL/GenBank/DDBJ whole genome shotgun (WGS) entry which is preliminary data.</text>
</comment>